<dbReference type="Pfam" id="PF18402">
    <property type="entry name" value="Thioredoxin_14"/>
    <property type="match status" value="1"/>
</dbReference>
<accession>A0A7J7CDF0</accession>
<evidence type="ECO:0000256" key="5">
    <source>
        <dbReference type="ARBA" id="ARBA00022679"/>
    </source>
</evidence>
<feature type="domain" description="UDP-glucose:glycoprotein glucosyltransferase thioredoxin-like" evidence="14">
    <location>
        <begin position="771"/>
        <end position="1010"/>
    </location>
</feature>
<comment type="pathway">
    <text evidence="3">Protein modification; protein glycosylation.</text>
</comment>
<evidence type="ECO:0000259" key="15">
    <source>
        <dbReference type="Pfam" id="PF18404"/>
    </source>
</evidence>
<sequence length="1637" mass="185645">MDRRFRSGFCVLMILICIGICGFGSVYGENRRPKNVQVAVRAKWSGTPVLLEAGELLSRERKHFFWEFTDIWLRAERDDADSHSAKDCLKRIVNHASTLLNEPLALLFELSLTLRSSSPRLVLFRQLAEESLSSFPLADDSNLNNVHGGTEMRKSDSLLVGINPKSPSGNCCWVDTGEALFFDVSELLLWLRNPSESPLDTFQHPEIFDFDHVHHDSYPGSRVVILYGALGTDCFREFHTTLTKAVKEGKVKYVVRPVLPSGCETKVNRCGAVGGRDSLNLGGYGVELALKNMEYKAMDDSSIKKGVTLEDPRTEDLSQEVRGFIFSTILERKPELTSEIMAFRDDLLSSTISDTLDVWELKDLGHQTAQRIVHASDPLQSMQEINQNFPSVVSSLSRMKLNESIKDEIIANQRMIPPGKSLLALNGALINIEDIDLFLLLDLVQQDFSLADQFSKLKIPHSAIRKLLMAMAPAESNMFRIDFRSTHVHYLNNLEEDAMYKRWRNNLNEILMPVFPGQLRYIRKNLFHAVYVLDPATICGLESIDMITSLYENSFPMRFGIILYSSKLIKKIEMNGGELYSSAVGNSQTEEDMSSLIIRLFIYIKEQYGSQTAFQFLSNVNRLRTESADNADDVLEMHHVEGAFVETVLPKAKAPPQDTLLKLEKEETYKELSQESSMFVFKLGLAKLQCCLLMNGLVSDSGEDALMNAMNDELPRIQEQVYYGQINSHTDVLDKFLSESGISRYNPQIIAVGKVKPRFIPLSSLVVGGESVLDDINYLHSPETMDDLKPVTHILTVDVTSEKGLKLLHEGIRYMIEGSKSARVGVLFGAKQYADPLSLLFVKVYQVTVSSYGHKKKLLNFLDQLCLFYAQKYIRTLPTDAESKQEFVDKVYELAEANELPLKAYKSTLHEPFDDKTRSHLNKVSQFLFRLLGLESSVNAVITNGRVILLSDEETFLSNDLHLLESVEFKLRVKPIVEIIEEVKWQNVDPDVITSKFFSDIIMLVSSSMAMRVRSSESARFEVLNAQYSAVIINNENSSLHIDAVLDPLSPSGQKLSSLLRVLGKYVKPSMRIVLNPLSSLVDLPLKNYYRYVVPTMDDFSSTDYTINGPKAFFANMPLSKTLTMNLDVPEPWLIEPVIAVHDLDNILLDNLGDTRTLQAVFELEALVLTGHCSEKDHDPPRGLQLILGTRSTPHLVDTLVMANLGYWQMKVSPGVWYLQLAPGRSSELYVLKQDGNESGDKPISKRITIDDLRGKVVHLEVMKKKGMEHEKLLIPTDEDGYSQEKKKGSNSWNSNLLKWASGFIGSSGQSKNSENVSVEHGKGGRQGKTINIFSIASGHLYERFLKIMILSVLKNTHRPVKFWFIKNYLSPQFKDVIPHMAQEYGFDYELITYKWPTWLHKQKEKQRIIWAYKILFLDVIFPLSLEKVIFVDADQVVRADMGELYDMDIKGRPLAYTPFCDNNKDMDGYRFWSQGFWKDHLRGRPYHISALYVVDLVKFRETAAGDNLRVFYETLSKDPNSLSNLDQDLPNYAQHTVPIFSLPQEWLWCESWCGNATKPKAKTIDLCNNPMTKEPKLQGAKRIVSEWVDLDLEARKFTAKFLGEEDPEESLTSPDQPDNSMDTNPSEEDLESKAEL</sequence>
<dbReference type="CDD" id="cd06432">
    <property type="entry name" value="GT8_HUGT1_C_like"/>
    <property type="match status" value="1"/>
</dbReference>
<evidence type="ECO:0000256" key="3">
    <source>
        <dbReference type="ARBA" id="ARBA00004922"/>
    </source>
</evidence>
<gene>
    <name evidence="16" type="ORF">HS088_TW18G00821</name>
</gene>
<dbReference type="FunFam" id="3.90.550.10:FF:000054">
    <property type="entry name" value="UDP-glucose:glycoprotein glucosyltransferase 1"/>
    <property type="match status" value="1"/>
</dbReference>
<evidence type="ECO:0000256" key="1">
    <source>
        <dbReference type="ARBA" id="ARBA00001913"/>
    </source>
</evidence>
<evidence type="ECO:0000259" key="11">
    <source>
        <dbReference type="Pfam" id="PF18400"/>
    </source>
</evidence>
<keyword evidence="10" id="KW-1133">Transmembrane helix</keyword>
<feature type="domain" description="UGGT thioredoxin-like" evidence="11">
    <location>
        <begin position="47"/>
        <end position="266"/>
    </location>
</feature>
<comment type="subcellular location">
    <subcellularLocation>
        <location evidence="2">Endoplasmic reticulum lumen</location>
    </subcellularLocation>
</comment>
<dbReference type="EMBL" id="JAAARO010000018">
    <property type="protein sequence ID" value="KAF5732132.1"/>
    <property type="molecule type" value="Genomic_DNA"/>
</dbReference>
<dbReference type="SUPFAM" id="SSF53448">
    <property type="entry name" value="Nucleotide-diphospho-sugar transferases"/>
    <property type="match status" value="1"/>
</dbReference>
<dbReference type="GO" id="GO:0051082">
    <property type="term" value="F:unfolded protein binding"/>
    <property type="evidence" value="ECO:0007669"/>
    <property type="project" value="TreeGrafter"/>
</dbReference>
<dbReference type="Pfam" id="PF18403">
    <property type="entry name" value="Thioredoxin_15"/>
    <property type="match status" value="1"/>
</dbReference>
<feature type="domain" description="UGGT thioredoxin-like" evidence="13">
    <location>
        <begin position="481"/>
        <end position="749"/>
    </location>
</feature>
<dbReference type="Pfam" id="PF18400">
    <property type="entry name" value="Thioredoxin_12"/>
    <property type="match status" value="1"/>
</dbReference>
<evidence type="ECO:0000256" key="4">
    <source>
        <dbReference type="ARBA" id="ARBA00006351"/>
    </source>
</evidence>
<dbReference type="InterPro" id="IPR040497">
    <property type="entry name" value="Glyco_transf_24"/>
</dbReference>
<evidence type="ECO:0000256" key="9">
    <source>
        <dbReference type="SAM" id="MobiDB-lite"/>
    </source>
</evidence>
<dbReference type="Proteomes" id="UP000593562">
    <property type="component" value="Unassembled WGS sequence"/>
</dbReference>
<evidence type="ECO:0000256" key="8">
    <source>
        <dbReference type="ARBA" id="ARBA00023180"/>
    </source>
</evidence>
<evidence type="ECO:0000259" key="14">
    <source>
        <dbReference type="Pfam" id="PF18403"/>
    </source>
</evidence>
<dbReference type="OrthoDB" id="27683at2759"/>
<evidence type="ECO:0000256" key="7">
    <source>
        <dbReference type="ARBA" id="ARBA00022824"/>
    </source>
</evidence>
<dbReference type="InterPro" id="IPR040694">
    <property type="entry name" value="UGGT_TRXL_2"/>
</dbReference>
<dbReference type="Pfam" id="PF06427">
    <property type="entry name" value="UDP-g_GGTase"/>
    <property type="match status" value="1"/>
</dbReference>
<keyword evidence="5 16" id="KW-0808">Transferase</keyword>
<evidence type="ECO:0000256" key="6">
    <source>
        <dbReference type="ARBA" id="ARBA00022729"/>
    </source>
</evidence>
<dbReference type="PANTHER" id="PTHR11226:SF0">
    <property type="entry name" value="UDP-GLUCOSE:GLYCOPROTEIN GLUCOSYLTRANSFERASE"/>
    <property type="match status" value="1"/>
</dbReference>
<dbReference type="GO" id="GO:0005788">
    <property type="term" value="C:endoplasmic reticulum lumen"/>
    <property type="evidence" value="ECO:0007669"/>
    <property type="project" value="UniProtKB-SubCell"/>
</dbReference>
<dbReference type="UniPathway" id="UPA00378"/>
<feature type="domain" description="Glucosyltransferase 24 catalytic" evidence="15">
    <location>
        <begin position="1331"/>
        <end position="1597"/>
    </location>
</feature>
<name>A0A7J7CDF0_TRIWF</name>
<keyword evidence="8" id="KW-0325">Glycoprotein</keyword>
<evidence type="ECO:0000313" key="16">
    <source>
        <dbReference type="EMBL" id="KAF5732132.1"/>
    </source>
</evidence>
<evidence type="ECO:0000256" key="2">
    <source>
        <dbReference type="ARBA" id="ARBA00004319"/>
    </source>
</evidence>
<keyword evidence="7" id="KW-0256">Endoplasmic reticulum</keyword>
<keyword evidence="6" id="KW-0732">Signal</keyword>
<evidence type="ECO:0000259" key="13">
    <source>
        <dbReference type="Pfam" id="PF18402"/>
    </source>
</evidence>
<keyword evidence="10" id="KW-0472">Membrane</keyword>
<dbReference type="PANTHER" id="PTHR11226">
    <property type="entry name" value="UDP-GLUCOSE GLYCOPROTEIN:GLUCOSYLTRANSFERASE"/>
    <property type="match status" value="1"/>
</dbReference>
<feature type="compositionally biased region" description="Polar residues" evidence="9">
    <location>
        <begin position="1611"/>
        <end position="1625"/>
    </location>
</feature>
<comment type="similarity">
    <text evidence="4">Belongs to the glycosyltransferase 8 family.</text>
</comment>
<organism evidence="16 17">
    <name type="scientific">Tripterygium wilfordii</name>
    <name type="common">Thunder God vine</name>
    <dbReference type="NCBI Taxonomy" id="458696"/>
    <lineage>
        <taxon>Eukaryota</taxon>
        <taxon>Viridiplantae</taxon>
        <taxon>Streptophyta</taxon>
        <taxon>Embryophyta</taxon>
        <taxon>Tracheophyta</taxon>
        <taxon>Spermatophyta</taxon>
        <taxon>Magnoliopsida</taxon>
        <taxon>eudicotyledons</taxon>
        <taxon>Gunneridae</taxon>
        <taxon>Pentapetalae</taxon>
        <taxon>rosids</taxon>
        <taxon>fabids</taxon>
        <taxon>Celastrales</taxon>
        <taxon>Celastraceae</taxon>
        <taxon>Tripterygium</taxon>
    </lineage>
</organism>
<dbReference type="InterPro" id="IPR040525">
    <property type="entry name" value="UGGT_TRXL_4"/>
</dbReference>
<dbReference type="InterPro" id="IPR029044">
    <property type="entry name" value="Nucleotide-diphossugar_trans"/>
</dbReference>
<dbReference type="GO" id="GO:0003980">
    <property type="term" value="F:UDP-glucose:glycoprotein glucosyltransferase activity"/>
    <property type="evidence" value="ECO:0007669"/>
    <property type="project" value="InterPro"/>
</dbReference>
<keyword evidence="10" id="KW-0812">Transmembrane</keyword>
<dbReference type="InterPro" id="IPR040692">
    <property type="entry name" value="UGGT_TRXL_3"/>
</dbReference>
<dbReference type="FunCoup" id="A0A7J7CDF0">
    <property type="interactions" value="4618"/>
</dbReference>
<dbReference type="InterPro" id="IPR009448">
    <property type="entry name" value="UDP-g_GGtrans"/>
</dbReference>
<dbReference type="Pfam" id="PF18401">
    <property type="entry name" value="Thioredoxin_13"/>
    <property type="match status" value="1"/>
</dbReference>
<comment type="caution">
    <text evidence="16">The sequence shown here is derived from an EMBL/GenBank/DDBJ whole genome shotgun (WGS) entry which is preliminary data.</text>
</comment>
<feature type="domain" description="UGGT thioredoxin-like" evidence="12">
    <location>
        <begin position="353"/>
        <end position="472"/>
    </location>
</feature>
<feature type="transmembrane region" description="Helical" evidence="10">
    <location>
        <begin position="7"/>
        <end position="27"/>
    </location>
</feature>
<dbReference type="GO" id="GO:0036503">
    <property type="term" value="P:ERAD pathway"/>
    <property type="evidence" value="ECO:0007669"/>
    <property type="project" value="TreeGrafter"/>
</dbReference>
<keyword evidence="17" id="KW-1185">Reference proteome</keyword>
<proteinExistence type="inferred from homology"/>
<dbReference type="GO" id="GO:0018279">
    <property type="term" value="P:protein N-linked glycosylation via asparagine"/>
    <property type="evidence" value="ECO:0007669"/>
    <property type="project" value="TreeGrafter"/>
</dbReference>
<comment type="cofactor">
    <cofactor evidence="1">
        <name>Ca(2+)</name>
        <dbReference type="ChEBI" id="CHEBI:29108"/>
    </cofactor>
</comment>
<protein>
    <submittedName>
        <fullName evidence="16">UDP-glucose:glycoprotein glucosyltransferase isoform X1</fullName>
    </submittedName>
</protein>
<dbReference type="Gene3D" id="3.90.550.10">
    <property type="entry name" value="Spore Coat Polysaccharide Biosynthesis Protein SpsA, Chain A"/>
    <property type="match status" value="1"/>
</dbReference>
<feature type="region of interest" description="Disordered" evidence="9">
    <location>
        <begin position="1600"/>
        <end position="1637"/>
    </location>
</feature>
<dbReference type="InParanoid" id="A0A7J7CDF0"/>
<evidence type="ECO:0000256" key="10">
    <source>
        <dbReference type="SAM" id="Phobius"/>
    </source>
</evidence>
<reference evidence="16 17" key="1">
    <citation type="journal article" date="2020" name="Nat. Commun.">
        <title>Genome of Tripterygium wilfordii and identification of cytochrome P450 involved in triptolide biosynthesis.</title>
        <authorList>
            <person name="Tu L."/>
            <person name="Su P."/>
            <person name="Zhang Z."/>
            <person name="Gao L."/>
            <person name="Wang J."/>
            <person name="Hu T."/>
            <person name="Zhou J."/>
            <person name="Zhang Y."/>
            <person name="Zhao Y."/>
            <person name="Liu Y."/>
            <person name="Song Y."/>
            <person name="Tong Y."/>
            <person name="Lu Y."/>
            <person name="Yang J."/>
            <person name="Xu C."/>
            <person name="Jia M."/>
            <person name="Peters R.J."/>
            <person name="Huang L."/>
            <person name="Gao W."/>
        </authorList>
    </citation>
    <scope>NUCLEOTIDE SEQUENCE [LARGE SCALE GENOMIC DNA]</scope>
    <source>
        <strain evidence="17">cv. XIE 37</strain>
        <tissue evidence="16">Leaf</tissue>
    </source>
</reference>
<evidence type="ECO:0000259" key="12">
    <source>
        <dbReference type="Pfam" id="PF18401"/>
    </source>
</evidence>
<dbReference type="Pfam" id="PF18404">
    <property type="entry name" value="Glyco_transf_24"/>
    <property type="match status" value="1"/>
</dbReference>
<evidence type="ECO:0000313" key="17">
    <source>
        <dbReference type="Proteomes" id="UP000593562"/>
    </source>
</evidence>
<dbReference type="InterPro" id="IPR040693">
    <property type="entry name" value="UGGT_TRXL_1"/>
</dbReference>